<dbReference type="AlphaFoldDB" id="A0A2P2NNH8"/>
<reference evidence="1" key="1">
    <citation type="submission" date="2018-02" db="EMBL/GenBank/DDBJ databases">
        <title>Rhizophora mucronata_Transcriptome.</title>
        <authorList>
            <person name="Meera S.P."/>
            <person name="Sreeshan A."/>
            <person name="Augustine A."/>
        </authorList>
    </citation>
    <scope>NUCLEOTIDE SEQUENCE</scope>
    <source>
        <tissue evidence="1">Leaf</tissue>
    </source>
</reference>
<dbReference type="EMBL" id="GGEC01063584">
    <property type="protein sequence ID" value="MBX44068.1"/>
    <property type="molecule type" value="Transcribed_RNA"/>
</dbReference>
<protein>
    <submittedName>
        <fullName evidence="1">Uncharacterized protein</fullName>
    </submittedName>
</protein>
<name>A0A2P2NNH8_RHIMU</name>
<sequence>MGVIEGDTSGTKDFSAILTKFFKKNRKKEKF</sequence>
<evidence type="ECO:0000313" key="1">
    <source>
        <dbReference type="EMBL" id="MBX44068.1"/>
    </source>
</evidence>
<organism evidence="1">
    <name type="scientific">Rhizophora mucronata</name>
    <name type="common">Asiatic mangrove</name>
    <dbReference type="NCBI Taxonomy" id="61149"/>
    <lineage>
        <taxon>Eukaryota</taxon>
        <taxon>Viridiplantae</taxon>
        <taxon>Streptophyta</taxon>
        <taxon>Embryophyta</taxon>
        <taxon>Tracheophyta</taxon>
        <taxon>Spermatophyta</taxon>
        <taxon>Magnoliopsida</taxon>
        <taxon>eudicotyledons</taxon>
        <taxon>Gunneridae</taxon>
        <taxon>Pentapetalae</taxon>
        <taxon>rosids</taxon>
        <taxon>fabids</taxon>
        <taxon>Malpighiales</taxon>
        <taxon>Rhizophoraceae</taxon>
        <taxon>Rhizophora</taxon>
    </lineage>
</organism>
<accession>A0A2P2NNH8</accession>
<proteinExistence type="predicted"/>